<dbReference type="Gene3D" id="3.90.180.10">
    <property type="entry name" value="Medium-chain alcohol dehydrogenases, catalytic domain"/>
    <property type="match status" value="1"/>
</dbReference>
<dbReference type="Proteomes" id="UP000072578">
    <property type="component" value="Unassembled WGS sequence"/>
</dbReference>
<evidence type="ECO:0000313" key="10">
    <source>
        <dbReference type="Proteomes" id="UP000033405"/>
    </source>
</evidence>
<dbReference type="PROSITE" id="PS00059">
    <property type="entry name" value="ADH_ZINC"/>
    <property type="match status" value="1"/>
</dbReference>
<comment type="cofactor">
    <cofactor evidence="1 6">
        <name>Zn(2+)</name>
        <dbReference type="ChEBI" id="CHEBI:29105"/>
    </cofactor>
</comment>
<sequence length="352" mass="37842">MKAYTYVKPGLASFVDVDKPVIRKPTDAIVRIVKTTICGTDLHIIKGDVPACKSGTILGHEGIGIVEEVGAGVSNFKKGDKVLISCVCACGKCYYCKKGIYAHCEDEGGWIFGHLIDGMQAEYLRVPHADNTLYHTPADLSDEALVMLSDILPTGYEIGVLKGKVEPGCSVAIVGSGPVGLAALLTAQFYSPAKLIMVDLDDNRLDTAVSFGATHKINSSDPEKAIQEIYDLTDGRGVDVAIEAVGIPATFDLCQKIIGVDGTVANCGVHGKPVQFDLDTLWIRNINVTTGLVSTNTTPQLLKALESHKIEPEKLVTHYFKLSEIEKAYEVFSKAADHHAIKVIIENDISEG</sequence>
<evidence type="ECO:0000256" key="1">
    <source>
        <dbReference type="ARBA" id="ARBA00001947"/>
    </source>
</evidence>
<dbReference type="Pfam" id="PF00107">
    <property type="entry name" value="ADH_zinc_N"/>
    <property type="match status" value="1"/>
</dbReference>
<comment type="caution">
    <text evidence="8">The sequence shown here is derived from an EMBL/GenBank/DDBJ whole genome shotgun (WGS) entry which is preliminary data.</text>
</comment>
<keyword evidence="3 6" id="KW-0479">Metal-binding</keyword>
<evidence type="ECO:0000259" key="7">
    <source>
        <dbReference type="SMART" id="SM00829"/>
    </source>
</evidence>
<proteinExistence type="inferred from homology"/>
<dbReference type="InterPro" id="IPR036291">
    <property type="entry name" value="NAD(P)-bd_dom_sf"/>
</dbReference>
<accession>A0A139RCV4</accession>
<keyword evidence="4 6" id="KW-0862">Zinc</keyword>
<dbReference type="Proteomes" id="UP000033405">
    <property type="component" value="Unassembled WGS sequence"/>
</dbReference>
<evidence type="ECO:0000256" key="4">
    <source>
        <dbReference type="ARBA" id="ARBA00022833"/>
    </source>
</evidence>
<dbReference type="InterPro" id="IPR002328">
    <property type="entry name" value="ADH_Zn_CS"/>
</dbReference>
<dbReference type="GO" id="GO:0008270">
    <property type="term" value="F:zinc ion binding"/>
    <property type="evidence" value="ECO:0007669"/>
    <property type="project" value="InterPro"/>
</dbReference>
<dbReference type="EMBL" id="LQZF01000150">
    <property type="protein sequence ID" value="KXU12475.1"/>
    <property type="molecule type" value="Genomic_DNA"/>
</dbReference>
<dbReference type="CDD" id="cd08286">
    <property type="entry name" value="FDH_like_ADH2"/>
    <property type="match status" value="1"/>
</dbReference>
<dbReference type="SMART" id="SM00829">
    <property type="entry name" value="PKS_ER"/>
    <property type="match status" value="1"/>
</dbReference>
<organism evidence="8 10">
    <name type="scientific">Streptococcus infantis</name>
    <dbReference type="NCBI Taxonomy" id="68892"/>
    <lineage>
        <taxon>Bacteria</taxon>
        <taxon>Bacillati</taxon>
        <taxon>Bacillota</taxon>
        <taxon>Bacilli</taxon>
        <taxon>Lactobacillales</taxon>
        <taxon>Streptococcaceae</taxon>
        <taxon>Streptococcus</taxon>
    </lineage>
</organism>
<dbReference type="InterPro" id="IPR011032">
    <property type="entry name" value="GroES-like_sf"/>
</dbReference>
<dbReference type="InterPro" id="IPR013149">
    <property type="entry name" value="ADH-like_C"/>
</dbReference>
<accession>A0A0F3HKW6</accession>
<gene>
    <name evidence="8" type="primary">adh_1</name>
    <name evidence="9" type="ORF">SINDD18_01554</name>
    <name evidence="8" type="ORF">TZ96_00476</name>
</gene>
<dbReference type="SUPFAM" id="SSF51735">
    <property type="entry name" value="NAD(P)-binding Rossmann-fold domains"/>
    <property type="match status" value="1"/>
</dbReference>
<name>A0A0F3HKW6_9STRE</name>
<dbReference type="PANTHER" id="PTHR42813">
    <property type="entry name" value="ZINC-TYPE ALCOHOL DEHYDROGENASE-LIKE"/>
    <property type="match status" value="1"/>
</dbReference>
<reference evidence="8 10" key="1">
    <citation type="submission" date="2015-02" db="EMBL/GenBank/DDBJ databases">
        <title>Evolution of amylase-binding proteins of oral streptococcal species.</title>
        <authorList>
            <person name="Haase E.M."/>
        </authorList>
    </citation>
    <scope>NUCLEOTIDE SEQUENCE [LARGE SCALE GENOMIC DNA]</scope>
    <source>
        <strain evidence="8 10">UC6950A</strain>
    </source>
</reference>
<feature type="domain" description="Enoyl reductase (ER)" evidence="7">
    <location>
        <begin position="10"/>
        <end position="345"/>
    </location>
</feature>
<dbReference type="EMBL" id="JYOV01000005">
    <property type="protein sequence ID" value="KJU94816.1"/>
    <property type="molecule type" value="Genomic_DNA"/>
</dbReference>
<dbReference type="AlphaFoldDB" id="A0A0F3HKW6"/>
<reference evidence="9 11" key="2">
    <citation type="submission" date="2016-01" db="EMBL/GenBank/DDBJ databases">
        <title>Highly variable Streptococcus oralis are common among viridans streptococci isolated from primates.</title>
        <authorList>
            <person name="Denapaite D."/>
            <person name="Rieger M."/>
            <person name="Koendgen S."/>
            <person name="Brueckner R."/>
            <person name="Ochigava I."/>
            <person name="Kappeler P."/>
            <person name="Maetz-Rensing K."/>
            <person name="Leendertz F."/>
            <person name="Hakenbeck R."/>
        </authorList>
    </citation>
    <scope>NUCLEOTIDE SEQUENCE [LARGE SCALE GENOMIC DNA]</scope>
    <source>
        <strain evidence="9 11">DD18</strain>
    </source>
</reference>
<protein>
    <submittedName>
        <fullName evidence="8 9">Alcohol dehydrogenase</fullName>
        <ecNumber evidence="8 9">1.1.1.1</ecNumber>
    </submittedName>
</protein>
<keyword evidence="5 8" id="KW-0560">Oxidoreductase</keyword>
<dbReference type="RefSeq" id="WP_000649456.1">
    <property type="nucleotide sequence ID" value="NZ_JAHZPU010000006.1"/>
</dbReference>
<dbReference type="InterPro" id="IPR020843">
    <property type="entry name" value="ER"/>
</dbReference>
<comment type="similarity">
    <text evidence="2 6">Belongs to the zinc-containing alcohol dehydrogenase family.</text>
</comment>
<dbReference type="GO" id="GO:0004022">
    <property type="term" value="F:alcohol dehydrogenase (NAD+) activity"/>
    <property type="evidence" value="ECO:0007669"/>
    <property type="project" value="UniProtKB-EC"/>
</dbReference>
<evidence type="ECO:0000313" key="11">
    <source>
        <dbReference type="Proteomes" id="UP000072578"/>
    </source>
</evidence>
<evidence type="ECO:0000256" key="6">
    <source>
        <dbReference type="RuleBase" id="RU361277"/>
    </source>
</evidence>
<dbReference type="PANTHER" id="PTHR42813:SF4">
    <property type="entry name" value="NADP-DEPENDENT ISOPROPANOL DEHYDROGENASE"/>
    <property type="match status" value="1"/>
</dbReference>
<dbReference type="EC" id="1.1.1.1" evidence="8 9"/>
<evidence type="ECO:0000256" key="2">
    <source>
        <dbReference type="ARBA" id="ARBA00008072"/>
    </source>
</evidence>
<dbReference type="Gene3D" id="3.40.50.720">
    <property type="entry name" value="NAD(P)-binding Rossmann-like Domain"/>
    <property type="match status" value="1"/>
</dbReference>
<dbReference type="InterPro" id="IPR013154">
    <property type="entry name" value="ADH-like_N"/>
</dbReference>
<evidence type="ECO:0000256" key="5">
    <source>
        <dbReference type="ARBA" id="ARBA00023002"/>
    </source>
</evidence>
<dbReference type="SUPFAM" id="SSF50129">
    <property type="entry name" value="GroES-like"/>
    <property type="match status" value="1"/>
</dbReference>
<evidence type="ECO:0000313" key="8">
    <source>
        <dbReference type="EMBL" id="KJU94816.1"/>
    </source>
</evidence>
<dbReference type="Pfam" id="PF08240">
    <property type="entry name" value="ADH_N"/>
    <property type="match status" value="1"/>
</dbReference>
<dbReference type="PATRIC" id="fig|28037.218.peg.469"/>
<evidence type="ECO:0000256" key="3">
    <source>
        <dbReference type="ARBA" id="ARBA00022723"/>
    </source>
</evidence>
<evidence type="ECO:0000313" key="9">
    <source>
        <dbReference type="EMBL" id="KXU12475.1"/>
    </source>
</evidence>